<sequence>MPRTRAAIPSPFLLPLAVCIPIPGGIDAEGVDAAGVGAGGMDAAGVGTAGVDPGGIDPGGGVAGV</sequence>
<name>A0A6J6NF58_9ZZZZ</name>
<protein>
    <submittedName>
        <fullName evidence="1">Unannotated protein</fullName>
    </submittedName>
</protein>
<gene>
    <name evidence="1" type="ORF">UFOPK2310_01479</name>
</gene>
<organism evidence="1">
    <name type="scientific">freshwater metagenome</name>
    <dbReference type="NCBI Taxonomy" id="449393"/>
    <lineage>
        <taxon>unclassified sequences</taxon>
        <taxon>metagenomes</taxon>
        <taxon>ecological metagenomes</taxon>
    </lineage>
</organism>
<dbReference type="AlphaFoldDB" id="A0A6J6NF58"/>
<evidence type="ECO:0000313" key="1">
    <source>
        <dbReference type="EMBL" id="CAB4685230.1"/>
    </source>
</evidence>
<accession>A0A6J6NF58</accession>
<proteinExistence type="predicted"/>
<reference evidence="1" key="1">
    <citation type="submission" date="2020-05" db="EMBL/GenBank/DDBJ databases">
        <authorList>
            <person name="Chiriac C."/>
            <person name="Salcher M."/>
            <person name="Ghai R."/>
            <person name="Kavagutti S V."/>
        </authorList>
    </citation>
    <scope>NUCLEOTIDE SEQUENCE</scope>
</reference>
<dbReference type="EMBL" id="CAEZWW010000229">
    <property type="protein sequence ID" value="CAB4685230.1"/>
    <property type="molecule type" value="Genomic_DNA"/>
</dbReference>